<evidence type="ECO:0000313" key="8">
    <source>
        <dbReference type="Proteomes" id="UP000236884"/>
    </source>
</evidence>
<dbReference type="SUPFAM" id="SSF56349">
    <property type="entry name" value="DNA breaking-rejoining enzymes"/>
    <property type="match status" value="1"/>
</dbReference>
<dbReference type="InterPro" id="IPR002104">
    <property type="entry name" value="Integrase_catalytic"/>
</dbReference>
<evidence type="ECO:0000256" key="2">
    <source>
        <dbReference type="ARBA" id="ARBA00023125"/>
    </source>
</evidence>
<protein>
    <submittedName>
        <fullName evidence="7">Site-specific tyrosine recombinase XerC</fullName>
    </submittedName>
</protein>
<keyword evidence="1" id="KW-0229">DNA integration</keyword>
<feature type="domain" description="Core-binding (CB)" evidence="6">
    <location>
        <begin position="38"/>
        <end position="112"/>
    </location>
</feature>
<dbReference type="PROSITE" id="PS51898">
    <property type="entry name" value="TYR_RECOMBINASE"/>
    <property type="match status" value="1"/>
</dbReference>
<proteinExistence type="predicted"/>
<evidence type="ECO:0000313" key="7">
    <source>
        <dbReference type="EMBL" id="BAT57546.1"/>
    </source>
</evidence>
<evidence type="ECO:0000259" key="5">
    <source>
        <dbReference type="PROSITE" id="PS51898"/>
    </source>
</evidence>
<keyword evidence="2 4" id="KW-0238">DNA-binding</keyword>
<accession>A0A0S3PNN5</accession>
<dbReference type="PANTHER" id="PTHR34605">
    <property type="entry name" value="PHAGE_INTEGRASE DOMAIN-CONTAINING PROTEIN"/>
    <property type="match status" value="1"/>
</dbReference>
<evidence type="ECO:0000256" key="1">
    <source>
        <dbReference type="ARBA" id="ARBA00022908"/>
    </source>
</evidence>
<feature type="domain" description="Tyr recombinase" evidence="5">
    <location>
        <begin position="138"/>
        <end position="335"/>
    </location>
</feature>
<dbReference type="InterPro" id="IPR013762">
    <property type="entry name" value="Integrase-like_cat_sf"/>
</dbReference>
<name>A0A0S3PNN5_9BRAD</name>
<organism evidence="7 8">
    <name type="scientific">Variibacter gotjawalensis</name>
    <dbReference type="NCBI Taxonomy" id="1333996"/>
    <lineage>
        <taxon>Bacteria</taxon>
        <taxon>Pseudomonadati</taxon>
        <taxon>Pseudomonadota</taxon>
        <taxon>Alphaproteobacteria</taxon>
        <taxon>Hyphomicrobiales</taxon>
        <taxon>Nitrobacteraceae</taxon>
        <taxon>Variibacter</taxon>
    </lineage>
</organism>
<dbReference type="PROSITE" id="PS51900">
    <property type="entry name" value="CB"/>
    <property type="match status" value="1"/>
</dbReference>
<dbReference type="Pfam" id="PF00589">
    <property type="entry name" value="Phage_integrase"/>
    <property type="match status" value="1"/>
</dbReference>
<evidence type="ECO:0000256" key="3">
    <source>
        <dbReference type="ARBA" id="ARBA00023172"/>
    </source>
</evidence>
<keyword evidence="8" id="KW-1185">Reference proteome</keyword>
<evidence type="ECO:0000259" key="6">
    <source>
        <dbReference type="PROSITE" id="PS51900"/>
    </source>
</evidence>
<dbReference type="PANTHER" id="PTHR34605:SF3">
    <property type="entry name" value="P CELL-TYPE AGGLUTINATION PROTEIN MAP4-LIKE-RELATED"/>
    <property type="match status" value="1"/>
</dbReference>
<dbReference type="GO" id="GO:0006310">
    <property type="term" value="P:DNA recombination"/>
    <property type="evidence" value="ECO:0007669"/>
    <property type="project" value="UniProtKB-KW"/>
</dbReference>
<dbReference type="EMBL" id="AP014946">
    <property type="protein sequence ID" value="BAT57546.1"/>
    <property type="molecule type" value="Genomic_DNA"/>
</dbReference>
<dbReference type="AlphaFoldDB" id="A0A0S3PNN5"/>
<keyword evidence="3" id="KW-0233">DNA recombination</keyword>
<dbReference type="Proteomes" id="UP000236884">
    <property type="component" value="Chromosome"/>
</dbReference>
<dbReference type="GO" id="GO:0003677">
    <property type="term" value="F:DNA binding"/>
    <property type="evidence" value="ECO:0007669"/>
    <property type="project" value="UniProtKB-UniRule"/>
</dbReference>
<dbReference type="GO" id="GO:0015074">
    <property type="term" value="P:DNA integration"/>
    <property type="evidence" value="ECO:0007669"/>
    <property type="project" value="UniProtKB-KW"/>
</dbReference>
<dbReference type="KEGG" id="vgo:GJW-30_1_00052"/>
<dbReference type="SUPFAM" id="SSF47823">
    <property type="entry name" value="lambda integrase-like, N-terminal domain"/>
    <property type="match status" value="1"/>
</dbReference>
<evidence type="ECO:0000256" key="4">
    <source>
        <dbReference type="PROSITE-ProRule" id="PRU01248"/>
    </source>
</evidence>
<sequence>MSVSHKIEVNSWTFNHSHAPVTPSVRVAFAQSSVAINCALPPLVASYIAQSIAASTRRAYRSDLAQFETWGGTVPCTPEVVADYISAIASVYSGSTLRRRLAAIAKAHRLRGCLSPVSSEIVRATIQGISRTHIHSRREAAPLLKEDLVAVLDAMGSSPKDVRDRALLLLGWAGAFRRSEIVSLNVGDVVQARQGLVVTLRRSKTDQTGTGRQIGIPYGRTRHCPVNALNDWLALRGDHEGPLFYSVRRCGQMRSSQLPAATVSEIVQRRVAATGLVGGPYSGHSLRAGFITSCALAGIASWRIRNQSGHKSEAMLTRYIRRGELFTENPAAQLL</sequence>
<dbReference type="CDD" id="cd00799">
    <property type="entry name" value="INT_Cre_C"/>
    <property type="match status" value="1"/>
</dbReference>
<reference evidence="7 8" key="1">
    <citation type="submission" date="2015-08" db="EMBL/GenBank/DDBJ databases">
        <title>Investigation of the bacterial diversity of lava forest soil.</title>
        <authorList>
            <person name="Lee J.S."/>
        </authorList>
    </citation>
    <scope>NUCLEOTIDE SEQUENCE [LARGE SCALE GENOMIC DNA]</scope>
    <source>
        <strain evidence="7 8">GJW-30</strain>
    </source>
</reference>
<dbReference type="Gene3D" id="1.10.443.10">
    <property type="entry name" value="Intergrase catalytic core"/>
    <property type="match status" value="1"/>
</dbReference>
<dbReference type="InterPro" id="IPR010998">
    <property type="entry name" value="Integrase_recombinase_N"/>
</dbReference>
<dbReference type="InterPro" id="IPR052925">
    <property type="entry name" value="Phage_Integrase-like_Recomb"/>
</dbReference>
<dbReference type="InterPro" id="IPR011010">
    <property type="entry name" value="DNA_brk_join_enz"/>
</dbReference>
<dbReference type="InterPro" id="IPR044068">
    <property type="entry name" value="CB"/>
</dbReference>
<dbReference type="Gene3D" id="1.10.150.130">
    <property type="match status" value="1"/>
</dbReference>
<gene>
    <name evidence="7" type="ORF">GJW-30_1_00052</name>
</gene>